<dbReference type="EMBL" id="CP000885">
    <property type="protein sequence ID" value="ABX44178.1"/>
    <property type="molecule type" value="Genomic_DNA"/>
</dbReference>
<organism evidence="2 3">
    <name type="scientific">Lachnoclostridium phytofermentans (strain ATCC 700394 / DSM 18823 / ISDg)</name>
    <name type="common">Clostridium phytofermentans</name>
    <dbReference type="NCBI Taxonomy" id="357809"/>
    <lineage>
        <taxon>Bacteria</taxon>
        <taxon>Bacillati</taxon>
        <taxon>Bacillota</taxon>
        <taxon>Clostridia</taxon>
        <taxon>Lachnospirales</taxon>
        <taxon>Lachnospiraceae</taxon>
    </lineage>
</organism>
<feature type="transmembrane region" description="Helical" evidence="1">
    <location>
        <begin position="409"/>
        <end position="428"/>
    </location>
</feature>
<name>A9KL29_LACP7</name>
<dbReference type="KEGG" id="cpy:Cphy_3831"/>
<dbReference type="eggNOG" id="COG2610">
    <property type="taxonomic scope" value="Bacteria"/>
</dbReference>
<dbReference type="GO" id="GO:0005886">
    <property type="term" value="C:plasma membrane"/>
    <property type="evidence" value="ECO:0007669"/>
    <property type="project" value="TreeGrafter"/>
</dbReference>
<feature type="transmembrane region" description="Helical" evidence="1">
    <location>
        <begin position="122"/>
        <end position="148"/>
    </location>
</feature>
<feature type="transmembrane region" description="Helical" evidence="1">
    <location>
        <begin position="160"/>
        <end position="178"/>
    </location>
</feature>
<dbReference type="OrthoDB" id="9787129at2"/>
<gene>
    <name evidence="2" type="ordered locus">Cphy_3831</name>
</gene>
<dbReference type="AlphaFoldDB" id="A9KL29"/>
<dbReference type="PIRSF" id="PIRSF002746">
    <property type="entry name" value="Gluconate_transporter"/>
    <property type="match status" value="1"/>
</dbReference>
<protein>
    <submittedName>
        <fullName evidence="2">Gluconate transporter</fullName>
    </submittedName>
</protein>
<feature type="transmembrane region" description="Helical" evidence="1">
    <location>
        <begin position="332"/>
        <end position="348"/>
    </location>
</feature>
<feature type="transmembrane region" description="Helical" evidence="1">
    <location>
        <begin position="247"/>
        <end position="271"/>
    </location>
</feature>
<reference evidence="3" key="1">
    <citation type="submission" date="2007-11" db="EMBL/GenBank/DDBJ databases">
        <title>Complete genome sequence of Clostridium phytofermentans ISDg.</title>
        <authorList>
            <person name="Leschine S.B."/>
            <person name="Warnick T.A."/>
            <person name="Blanchard J.L."/>
            <person name="Schnell D.J."/>
            <person name="Petit E.L."/>
            <person name="LaTouf W.G."/>
            <person name="Copeland A."/>
            <person name="Lucas S."/>
            <person name="Lapidus A."/>
            <person name="Barry K."/>
            <person name="Glavina del Rio T."/>
            <person name="Dalin E."/>
            <person name="Tice H."/>
            <person name="Pitluck S."/>
            <person name="Kiss H."/>
            <person name="Brettin T."/>
            <person name="Bruce D."/>
            <person name="Detter J.C."/>
            <person name="Han C."/>
            <person name="Kuske C."/>
            <person name="Schmutz J."/>
            <person name="Larimer F."/>
            <person name="Land M."/>
            <person name="Hauser L."/>
            <person name="Kyrpides N."/>
            <person name="Kim E.A."/>
            <person name="Richardson P."/>
        </authorList>
    </citation>
    <scope>NUCLEOTIDE SEQUENCE [LARGE SCALE GENOMIC DNA]</scope>
    <source>
        <strain evidence="3">ATCC 700394 / DSM 18823 / ISDg</strain>
    </source>
</reference>
<dbReference type="GO" id="GO:0015128">
    <property type="term" value="F:gluconate transmembrane transporter activity"/>
    <property type="evidence" value="ECO:0007669"/>
    <property type="project" value="InterPro"/>
</dbReference>
<sequence>MNTIITGSNLFLAATEAGSHVSAGRLIISALIGMAILLLLIIYVKLHPILSILISAVVIGIGAGMSTEAIIGSVGTGMGNTLKGIALLVGLGSMFGAILEISGGAQRIALSLVNKFGDNKAAWALGITGLVISIPVFFDAGLIILIPLAFGLAKRTRKSTLFYAIPLLAGLAVGHAFIPPTPGPILVANMLGVDLSYVIIIGLIVGTVAMIIAGPIFGKYIGTKIHVPLPKNLEDMQDYDESKLPKFATVVGIIMIPLLLILTNTVVGAIINNTQTPIEFLVHIKPALAFLGEPFVALSIATIAAMIVLGIKHGYSREELEKVMTKSLEPTGMILLVTACGGVLRYILQDSGFGEVIGQAVAKSALPLVVVAFVVAALVRISVGSATVAMTMAAGIISSMPEIASLSPLYLACVTAAIAGGATVMSHFNDSGFWLVKSLLQIDEKTTLKSWTIMETIVGLTGFIGALIISFFVK</sequence>
<dbReference type="Pfam" id="PF02447">
    <property type="entry name" value="GntP_permease"/>
    <property type="match status" value="1"/>
</dbReference>
<keyword evidence="1" id="KW-0812">Transmembrane</keyword>
<evidence type="ECO:0000313" key="2">
    <source>
        <dbReference type="EMBL" id="ABX44178.1"/>
    </source>
</evidence>
<feature type="transmembrane region" description="Helical" evidence="1">
    <location>
        <begin position="84"/>
        <end position="102"/>
    </location>
</feature>
<dbReference type="InterPro" id="IPR003474">
    <property type="entry name" value="Glcn_transporter"/>
</dbReference>
<evidence type="ECO:0000256" key="1">
    <source>
        <dbReference type="SAM" id="Phobius"/>
    </source>
</evidence>
<dbReference type="STRING" id="357809.Cphy_3831"/>
<dbReference type="Proteomes" id="UP000000370">
    <property type="component" value="Chromosome"/>
</dbReference>
<feature type="transmembrane region" description="Helical" evidence="1">
    <location>
        <begin position="368"/>
        <end position="397"/>
    </location>
</feature>
<feature type="transmembrane region" description="Helical" evidence="1">
    <location>
        <begin position="291"/>
        <end position="311"/>
    </location>
</feature>
<feature type="transmembrane region" description="Helical" evidence="1">
    <location>
        <begin position="198"/>
        <end position="217"/>
    </location>
</feature>
<keyword evidence="1" id="KW-1133">Transmembrane helix</keyword>
<keyword evidence="1" id="KW-0472">Membrane</keyword>
<feature type="transmembrane region" description="Helical" evidence="1">
    <location>
        <begin position="26"/>
        <end position="44"/>
    </location>
</feature>
<dbReference type="NCBIfam" id="TIGR00791">
    <property type="entry name" value="gntP"/>
    <property type="match status" value="1"/>
</dbReference>
<dbReference type="PANTHER" id="PTHR30354:SF25">
    <property type="entry name" value="INNER MEMBRANE PERMEASE YGBN"/>
    <property type="match status" value="1"/>
</dbReference>
<evidence type="ECO:0000313" key="3">
    <source>
        <dbReference type="Proteomes" id="UP000000370"/>
    </source>
</evidence>
<proteinExistence type="predicted"/>
<accession>A9KL29</accession>
<feature type="transmembrane region" description="Helical" evidence="1">
    <location>
        <begin position="50"/>
        <end position="72"/>
    </location>
</feature>
<dbReference type="HOGENOM" id="CLU_027949_0_2_9"/>
<dbReference type="PANTHER" id="PTHR30354">
    <property type="entry name" value="GNT FAMILY GLUCONATE TRANSPORTER"/>
    <property type="match status" value="1"/>
</dbReference>
<feature type="transmembrane region" description="Helical" evidence="1">
    <location>
        <begin position="448"/>
        <end position="473"/>
    </location>
</feature>
<keyword evidence="3" id="KW-1185">Reference proteome</keyword>